<feature type="region of interest" description="Disordered" evidence="1">
    <location>
        <begin position="535"/>
        <end position="627"/>
    </location>
</feature>
<evidence type="ECO:0000256" key="2">
    <source>
        <dbReference type="SAM" id="Phobius"/>
    </source>
</evidence>
<feature type="compositionally biased region" description="Basic and acidic residues" evidence="1">
    <location>
        <begin position="71"/>
        <end position="82"/>
    </location>
</feature>
<feature type="compositionally biased region" description="Basic and acidic residues" evidence="1">
    <location>
        <begin position="90"/>
        <end position="112"/>
    </location>
</feature>
<sequence>MWTKSIFPNCRGSGVKKKRFSTNFTQKCTLLKPMHMLLIVLLSFLLQSNAQPPGESSPSSCPVKQEIPIISKKDTDTGEPSKRTNQNNEGHNELKKPEHVNLYEGSRDDNRRGNINNMMKSAGCSEKKKEKLMSEKERKLEEKVKGILMKETEELLKDVEKCEPDLKEKIEEIRDTLNSLQFSSTPGVPNSAQQPSESAQPPPKRGEGAAPCSITVSNERSELAQTTTPSTESHLVGTPPCPPHENGSGQGTDGEDVPVKLKELISKWKEYMDESGNFVGNCDNMKNMFEEFMEYMEGEDEELSAISTETKSKGRGVKEEYATMCKCLVQASQNTCKEKSKDKNEQVEKENDRVLRPFKQCIMMNVSTKNTFDGQREKKKDVEYVFKAKNNAVREIYGGRKYEYTIEDWRNIQMKWKEMEMEINNWLKENKNIISKTNDIKSKVRSKAKNKEDNKVQIKWNLKEIKKQMLELNWDKIRKMAEKISKKVEAQIIRFIILAYKFYKSKQGKSPQGQIETTDEKKINRYKITVEITMNPNLQSENNNQDNHTEPQTETSVVLSSPATPIPGAKTGTGNLPGNSVHGGPPVIRGSPTEQNGDAVSSVGGAGKKDSKIAGSDSGNSAPGQDGPVIQKLVIEFSGPSRGTQDVTESVFVDDCYENPAPSTSTKQKDIDYIVVDDCYENPAPSLPTKKPAHGAAHRRRRKNRQLLKLYNDTIDQVERIILYKPFIIFIQLLWIAVTILIIIFPEGYRPILNPNPKPLNPEPYTLNPKPLDPKS</sequence>
<feature type="compositionally biased region" description="Polar residues" evidence="1">
    <location>
        <begin position="535"/>
        <end position="563"/>
    </location>
</feature>
<dbReference type="OrthoDB" id="10458897at2759"/>
<dbReference type="KEGG" id="pcot:PCOAH_00028190"/>
<keyword evidence="2" id="KW-0472">Membrane</keyword>
<feature type="region of interest" description="Disordered" evidence="1">
    <location>
        <begin position="756"/>
        <end position="776"/>
    </location>
</feature>
<organism evidence="4 5">
    <name type="scientific">Plasmodium coatneyi</name>
    <dbReference type="NCBI Taxonomy" id="208452"/>
    <lineage>
        <taxon>Eukaryota</taxon>
        <taxon>Sar</taxon>
        <taxon>Alveolata</taxon>
        <taxon>Apicomplexa</taxon>
        <taxon>Aconoidasida</taxon>
        <taxon>Haemosporida</taxon>
        <taxon>Plasmodiidae</taxon>
        <taxon>Plasmodium</taxon>
    </lineage>
</organism>
<dbReference type="AlphaFoldDB" id="A0A1B1DZB2"/>
<evidence type="ECO:0000256" key="3">
    <source>
        <dbReference type="SAM" id="SignalP"/>
    </source>
</evidence>
<feature type="signal peptide" evidence="3">
    <location>
        <begin position="1"/>
        <end position="50"/>
    </location>
</feature>
<keyword evidence="2" id="KW-1133">Transmembrane helix</keyword>
<feature type="compositionally biased region" description="Polar residues" evidence="1">
    <location>
        <begin position="49"/>
        <end position="62"/>
    </location>
</feature>
<feature type="region of interest" description="Disordered" evidence="1">
    <location>
        <begin position="49"/>
        <end position="137"/>
    </location>
</feature>
<evidence type="ECO:0008006" key="6">
    <source>
        <dbReference type="Google" id="ProtNLM"/>
    </source>
</evidence>
<keyword evidence="5" id="KW-1185">Reference proteome</keyword>
<evidence type="ECO:0000313" key="4">
    <source>
        <dbReference type="EMBL" id="ANQ08142.1"/>
    </source>
</evidence>
<evidence type="ECO:0000313" key="5">
    <source>
        <dbReference type="Proteomes" id="UP000092716"/>
    </source>
</evidence>
<dbReference type="EMBL" id="CP016247">
    <property type="protein sequence ID" value="ANQ08142.1"/>
    <property type="molecule type" value="Genomic_DNA"/>
</dbReference>
<reference evidence="5" key="1">
    <citation type="submission" date="2016-06" db="EMBL/GenBank/DDBJ databases">
        <title>First high quality genome sequence of Plasmodium coatneyi using continuous long reads from single molecule, real-time sequencing.</title>
        <authorList>
            <person name="Chien J.-T."/>
            <person name="Pakala S.B."/>
            <person name="Geraldo J.A."/>
            <person name="Lapp S.A."/>
            <person name="Barnwell J.W."/>
            <person name="Kissinger J.C."/>
            <person name="Galinski M.R."/>
            <person name="Humphrey J.C."/>
        </authorList>
    </citation>
    <scope>NUCLEOTIDE SEQUENCE [LARGE SCALE GENOMIC DNA]</scope>
    <source>
        <strain evidence="5">Hackeri</strain>
    </source>
</reference>
<dbReference type="Proteomes" id="UP000092716">
    <property type="component" value="Chromosome 9"/>
</dbReference>
<evidence type="ECO:0000256" key="1">
    <source>
        <dbReference type="SAM" id="MobiDB-lite"/>
    </source>
</evidence>
<dbReference type="GeneID" id="30909547"/>
<protein>
    <recommendedName>
        <fullName evidence="6">SICA antigen</fullName>
    </recommendedName>
</protein>
<feature type="compositionally biased region" description="Polar residues" evidence="1">
    <location>
        <begin position="214"/>
        <end position="233"/>
    </location>
</feature>
<feature type="transmembrane region" description="Helical" evidence="2">
    <location>
        <begin position="727"/>
        <end position="745"/>
    </location>
</feature>
<feature type="compositionally biased region" description="Basic and acidic residues" evidence="1">
    <location>
        <begin position="125"/>
        <end position="137"/>
    </location>
</feature>
<gene>
    <name evidence="4" type="ORF">PCOAH_00028190</name>
</gene>
<name>A0A1B1DZB2_9APIC</name>
<keyword evidence="2" id="KW-0812">Transmembrane</keyword>
<dbReference type="RefSeq" id="XP_019914837.1">
    <property type="nucleotide sequence ID" value="XM_020059624.1"/>
</dbReference>
<keyword evidence="3" id="KW-0732">Signal</keyword>
<feature type="chain" id="PRO_5008521402" description="SICA antigen" evidence="3">
    <location>
        <begin position="51"/>
        <end position="776"/>
    </location>
</feature>
<feature type="region of interest" description="Disordered" evidence="1">
    <location>
        <begin position="180"/>
        <end position="256"/>
    </location>
</feature>
<dbReference type="VEuPathDB" id="PlasmoDB:PCOAH_00028190"/>
<accession>A0A1B1DZB2</accession>
<feature type="compositionally biased region" description="Low complexity" evidence="1">
    <location>
        <begin position="189"/>
        <end position="199"/>
    </location>
</feature>
<proteinExistence type="predicted"/>